<reference evidence="4 5" key="1">
    <citation type="submission" date="2020-12" db="EMBL/GenBank/DDBJ databases">
        <title>Novel Thalassolituus-related marine hydrocarbonoclastic bacteria mediated algae-derived hydrocarbons mineralization in twilight zone of the northern South China Sea.</title>
        <authorList>
            <person name="Dong C."/>
        </authorList>
    </citation>
    <scope>NUCLEOTIDE SEQUENCE [LARGE SCALE GENOMIC DNA]</scope>
    <source>
        <strain evidence="4 5">IMCC1826</strain>
    </source>
</reference>
<dbReference type="PANTHER" id="PTHR43344">
    <property type="entry name" value="PHOSPHOSERINE PHOSPHATASE"/>
    <property type="match status" value="1"/>
</dbReference>
<dbReference type="InterPro" id="IPR006385">
    <property type="entry name" value="HAD_hydro_SerB1"/>
</dbReference>
<dbReference type="Gene3D" id="1.20.1440.100">
    <property type="entry name" value="SG protein - dephosphorylation function"/>
    <property type="match status" value="1"/>
</dbReference>
<dbReference type="CDD" id="cd02612">
    <property type="entry name" value="HAD_PGPPase"/>
    <property type="match status" value="1"/>
</dbReference>
<sequence length="220" mass="24873">MALAIFDLDHTLLDGDSDHAWGQYLVDAGLVDAEVHKHRNDHFYEQYKAGTLNIHEYLEFAMKPLTQYSLEAMLAEREKFLQQRVVPLISQKSRDLIAHHKRLGDTLLIITATNGFVTYPIAELLGIDHIIAPHPEFIDGGYTGKTVGTPSFQGGKVVRLNDWLSEQGYELQDSWFYSDSHNDLPLLEIVDHPVAVDPDDKLRTIAGQRGWPVISLRDDA</sequence>
<keyword evidence="3" id="KW-0460">Magnesium</keyword>
<dbReference type="InterPro" id="IPR023214">
    <property type="entry name" value="HAD_sf"/>
</dbReference>
<dbReference type="GO" id="GO:0016787">
    <property type="term" value="F:hydrolase activity"/>
    <property type="evidence" value="ECO:0007669"/>
    <property type="project" value="UniProtKB-KW"/>
</dbReference>
<dbReference type="InterPro" id="IPR036412">
    <property type="entry name" value="HAD-like_sf"/>
</dbReference>
<keyword evidence="2 4" id="KW-0378">Hydrolase</keyword>
<dbReference type="Gene3D" id="3.40.50.1000">
    <property type="entry name" value="HAD superfamily/HAD-like"/>
    <property type="match status" value="1"/>
</dbReference>
<evidence type="ECO:0000313" key="4">
    <source>
        <dbReference type="EMBL" id="MCA6062080.1"/>
    </source>
</evidence>
<name>A0ABS7ZK43_9GAMM</name>
<accession>A0ABS7ZK43</accession>
<dbReference type="RefSeq" id="WP_225670613.1">
    <property type="nucleotide sequence ID" value="NZ_JAEDAH010000002.1"/>
</dbReference>
<keyword evidence="1" id="KW-0479">Metal-binding</keyword>
<dbReference type="SUPFAM" id="SSF56784">
    <property type="entry name" value="HAD-like"/>
    <property type="match status" value="1"/>
</dbReference>
<evidence type="ECO:0000256" key="1">
    <source>
        <dbReference type="ARBA" id="ARBA00022723"/>
    </source>
</evidence>
<dbReference type="PANTHER" id="PTHR43344:SF13">
    <property type="entry name" value="PHOSPHATASE RV3661-RELATED"/>
    <property type="match status" value="1"/>
</dbReference>
<dbReference type="NCBIfam" id="TIGR01490">
    <property type="entry name" value="HAD-SF-IB-hyp1"/>
    <property type="match status" value="1"/>
</dbReference>
<proteinExistence type="predicted"/>
<evidence type="ECO:0000256" key="2">
    <source>
        <dbReference type="ARBA" id="ARBA00022801"/>
    </source>
</evidence>
<protein>
    <submittedName>
        <fullName evidence="4">HAD family hydrolase</fullName>
    </submittedName>
</protein>
<dbReference type="EMBL" id="JAEDAH010000002">
    <property type="protein sequence ID" value="MCA6062080.1"/>
    <property type="molecule type" value="Genomic_DNA"/>
</dbReference>
<dbReference type="InterPro" id="IPR050582">
    <property type="entry name" value="HAD-like_SerB"/>
</dbReference>
<comment type="caution">
    <text evidence="4">The sequence shown here is derived from an EMBL/GenBank/DDBJ whole genome shotgun (WGS) entry which is preliminary data.</text>
</comment>
<dbReference type="Proteomes" id="UP000714380">
    <property type="component" value="Unassembled WGS sequence"/>
</dbReference>
<keyword evidence="5" id="KW-1185">Reference proteome</keyword>
<dbReference type="NCBIfam" id="TIGR01488">
    <property type="entry name" value="HAD-SF-IB"/>
    <property type="match status" value="1"/>
</dbReference>
<gene>
    <name evidence="4" type="ORF">I9W95_00505</name>
</gene>
<organism evidence="4 5">
    <name type="scientific">Thalassolituus marinus</name>
    <dbReference type="NCBI Taxonomy" id="671053"/>
    <lineage>
        <taxon>Bacteria</taxon>
        <taxon>Pseudomonadati</taxon>
        <taxon>Pseudomonadota</taxon>
        <taxon>Gammaproteobacteria</taxon>
        <taxon>Oceanospirillales</taxon>
        <taxon>Oceanospirillaceae</taxon>
        <taxon>Thalassolituus</taxon>
    </lineage>
</organism>
<evidence type="ECO:0000313" key="5">
    <source>
        <dbReference type="Proteomes" id="UP000714380"/>
    </source>
</evidence>
<dbReference type="Pfam" id="PF12710">
    <property type="entry name" value="HAD"/>
    <property type="match status" value="1"/>
</dbReference>
<evidence type="ECO:0000256" key="3">
    <source>
        <dbReference type="ARBA" id="ARBA00022842"/>
    </source>
</evidence>